<dbReference type="InterPro" id="IPR032675">
    <property type="entry name" value="LRR_dom_sf"/>
</dbReference>
<dbReference type="OrthoDB" id="5345779at2759"/>
<reference evidence="2 3" key="1">
    <citation type="submission" date="2014-04" db="EMBL/GenBank/DDBJ databases">
        <authorList>
            <consortium name="DOE Joint Genome Institute"/>
            <person name="Kuo A."/>
            <person name="Kohler A."/>
            <person name="Costa M.D."/>
            <person name="Nagy L.G."/>
            <person name="Floudas D."/>
            <person name="Copeland A."/>
            <person name="Barry K.W."/>
            <person name="Cichocki N."/>
            <person name="Veneault-Fourrey C."/>
            <person name="LaButti K."/>
            <person name="Lindquist E.A."/>
            <person name="Lipzen A."/>
            <person name="Lundell T."/>
            <person name="Morin E."/>
            <person name="Murat C."/>
            <person name="Sun H."/>
            <person name="Tunlid A."/>
            <person name="Henrissat B."/>
            <person name="Grigoriev I.V."/>
            <person name="Hibbett D.S."/>
            <person name="Martin F."/>
            <person name="Nordberg H.P."/>
            <person name="Cantor M.N."/>
            <person name="Hua S.X."/>
        </authorList>
    </citation>
    <scope>NUCLEOTIDE SEQUENCE [LARGE SCALE GENOMIC DNA]</scope>
    <source>
        <strain evidence="2 3">441</strain>
    </source>
</reference>
<feature type="compositionally biased region" description="Acidic residues" evidence="1">
    <location>
        <begin position="460"/>
        <end position="484"/>
    </location>
</feature>
<dbReference type="Gene3D" id="3.80.10.10">
    <property type="entry name" value="Ribonuclease Inhibitor"/>
    <property type="match status" value="1"/>
</dbReference>
<gene>
    <name evidence="2" type="ORF">PISMIDRAFT_677004</name>
</gene>
<dbReference type="AlphaFoldDB" id="A0A0C9YL07"/>
<evidence type="ECO:0000256" key="1">
    <source>
        <dbReference type="SAM" id="MobiDB-lite"/>
    </source>
</evidence>
<evidence type="ECO:0008006" key="4">
    <source>
        <dbReference type="Google" id="ProtNLM"/>
    </source>
</evidence>
<organism evidence="2 3">
    <name type="scientific">Pisolithus microcarpus 441</name>
    <dbReference type="NCBI Taxonomy" id="765257"/>
    <lineage>
        <taxon>Eukaryota</taxon>
        <taxon>Fungi</taxon>
        <taxon>Dikarya</taxon>
        <taxon>Basidiomycota</taxon>
        <taxon>Agaricomycotina</taxon>
        <taxon>Agaricomycetes</taxon>
        <taxon>Agaricomycetidae</taxon>
        <taxon>Boletales</taxon>
        <taxon>Sclerodermatineae</taxon>
        <taxon>Pisolithaceae</taxon>
        <taxon>Pisolithus</taxon>
    </lineage>
</organism>
<reference evidence="3" key="2">
    <citation type="submission" date="2015-01" db="EMBL/GenBank/DDBJ databases">
        <title>Evolutionary Origins and Diversification of the Mycorrhizal Mutualists.</title>
        <authorList>
            <consortium name="DOE Joint Genome Institute"/>
            <consortium name="Mycorrhizal Genomics Consortium"/>
            <person name="Kohler A."/>
            <person name="Kuo A."/>
            <person name="Nagy L.G."/>
            <person name="Floudas D."/>
            <person name="Copeland A."/>
            <person name="Barry K.W."/>
            <person name="Cichocki N."/>
            <person name="Veneault-Fourrey C."/>
            <person name="LaButti K."/>
            <person name="Lindquist E.A."/>
            <person name="Lipzen A."/>
            <person name="Lundell T."/>
            <person name="Morin E."/>
            <person name="Murat C."/>
            <person name="Riley R."/>
            <person name="Ohm R."/>
            <person name="Sun H."/>
            <person name="Tunlid A."/>
            <person name="Henrissat B."/>
            <person name="Grigoriev I.V."/>
            <person name="Hibbett D.S."/>
            <person name="Martin F."/>
        </authorList>
    </citation>
    <scope>NUCLEOTIDE SEQUENCE [LARGE SCALE GENOMIC DNA]</scope>
    <source>
        <strain evidence="3">441</strain>
    </source>
</reference>
<dbReference type="EMBL" id="KN833706">
    <property type="protein sequence ID" value="KIK25695.1"/>
    <property type="molecule type" value="Genomic_DNA"/>
</dbReference>
<protein>
    <recommendedName>
        <fullName evidence="4">F-box domain-containing protein</fullName>
    </recommendedName>
</protein>
<keyword evidence="3" id="KW-1185">Reference proteome</keyword>
<dbReference type="Proteomes" id="UP000054018">
    <property type="component" value="Unassembled WGS sequence"/>
</dbReference>
<dbReference type="STRING" id="765257.A0A0C9YL07"/>
<feature type="region of interest" description="Disordered" evidence="1">
    <location>
        <begin position="449"/>
        <end position="489"/>
    </location>
</feature>
<accession>A0A0C9YL07</accession>
<name>A0A0C9YL07_9AGAM</name>
<evidence type="ECO:0000313" key="2">
    <source>
        <dbReference type="EMBL" id="KIK25695.1"/>
    </source>
</evidence>
<proteinExistence type="predicted"/>
<dbReference type="SUPFAM" id="SSF52047">
    <property type="entry name" value="RNI-like"/>
    <property type="match status" value="1"/>
</dbReference>
<dbReference type="HOGENOM" id="CLU_011577_1_0_1"/>
<sequence>MADRLPPELWSYIFDLAADENVIFYPGLPTSMTPSTWFRAIYGEWKVRTPQDTINITQRRSYATKKAIIRTCKRWQQLGTEFLVRCLFFDNPTKLRDLRHILDRDTSLGWWVRRLHITHFLNGRGPTMGDFEEPLLAILTQTPNLEIFIVDWPMSIAFGAIADTLGTYCHNLRTVHWHVPSEFISKVIWALESLPNLISIHLTFDPALKEPDTITLGSAESVKLILPNLQQLFLKGSCQDFMEQAAGWTLPMLNSFSFDFGANTLDVPDVVGFLAQHGATLLFLDLNCVPALDIRTILALCPILTTFCFNLDWKIPPPERSASPTHDDTPNVSLEEVDLAPISLTNRPHEHIQHIGLHGCIYAFGVGYASAYLTADPLRTLLVQRANDANFRALSRASFPRLERVRILSPLLLQDLNDENGPRAGECFERWERWWDACELMGVRLEDCSTGPLGTLPPEPVEEPDESEEEEEDEYEYYTGDEEERTSARVSNVAELRELLEECRKMSAEAEQHQPLFFPF</sequence>
<evidence type="ECO:0000313" key="3">
    <source>
        <dbReference type="Proteomes" id="UP000054018"/>
    </source>
</evidence>